<dbReference type="InterPro" id="IPR009003">
    <property type="entry name" value="Peptidase_S1_PA"/>
</dbReference>
<dbReference type="Pfam" id="PF13365">
    <property type="entry name" value="Trypsin_2"/>
    <property type="match status" value="1"/>
</dbReference>
<dbReference type="Proteomes" id="UP000178690">
    <property type="component" value="Unassembled WGS sequence"/>
</dbReference>
<dbReference type="AlphaFoldDB" id="A0A1G2PLC2"/>
<gene>
    <name evidence="1" type="ORF">A2682_04010</name>
</gene>
<dbReference type="STRING" id="1802363.A2682_04010"/>
<accession>A0A1G2PLC2</accession>
<sequence length="248" mass="26021">MVKLIFRIAAIMLLGGVGGVVLERTAIPWLAAREPFSTIPGLAGNGVTVVNPREEVIIDRADALERATAMARRAIVLVERRDREGDVLAAVSGVAVTADGLVATDAAFTRGAGSFTVRKGREVFPAVLVTRNEESGAALIRAETSGFPVLQFAEPSDTPLGAMVFGLSAIVATTTDAGEEESVEPRFAPGFVLSEGALEDTPQVDLPFSPQERGAPIFTTEGKLVGLWIEDRVASAAAIRALVETPTP</sequence>
<dbReference type="Gene3D" id="2.40.10.120">
    <property type="match status" value="1"/>
</dbReference>
<evidence type="ECO:0008006" key="3">
    <source>
        <dbReference type="Google" id="ProtNLM"/>
    </source>
</evidence>
<protein>
    <recommendedName>
        <fullName evidence="3">Serine protease</fullName>
    </recommendedName>
</protein>
<dbReference type="EMBL" id="MHST01000020">
    <property type="protein sequence ID" value="OHA48451.1"/>
    <property type="molecule type" value="Genomic_DNA"/>
</dbReference>
<evidence type="ECO:0000313" key="1">
    <source>
        <dbReference type="EMBL" id="OHA48451.1"/>
    </source>
</evidence>
<organism evidence="1 2">
    <name type="scientific">Terrybacteria sp. (strain RIFCSPHIGHO2_01_FULL_58_15)</name>
    <dbReference type="NCBI Taxonomy" id="1802363"/>
    <lineage>
        <taxon>Bacteria</taxon>
        <taxon>Candidatus Terryibacteriota</taxon>
    </lineage>
</organism>
<evidence type="ECO:0000313" key="2">
    <source>
        <dbReference type="Proteomes" id="UP000178690"/>
    </source>
</evidence>
<name>A0A1G2PLC2_TERXR</name>
<proteinExistence type="predicted"/>
<dbReference type="SUPFAM" id="SSF50494">
    <property type="entry name" value="Trypsin-like serine proteases"/>
    <property type="match status" value="1"/>
</dbReference>
<reference evidence="1 2" key="1">
    <citation type="journal article" date="2016" name="Nat. Commun.">
        <title>Thousands of microbial genomes shed light on interconnected biogeochemical processes in an aquifer system.</title>
        <authorList>
            <person name="Anantharaman K."/>
            <person name="Brown C.T."/>
            <person name="Hug L.A."/>
            <person name="Sharon I."/>
            <person name="Castelle C.J."/>
            <person name="Probst A.J."/>
            <person name="Thomas B.C."/>
            <person name="Singh A."/>
            <person name="Wilkins M.J."/>
            <person name="Karaoz U."/>
            <person name="Brodie E.L."/>
            <person name="Williams K.H."/>
            <person name="Hubbard S.S."/>
            <person name="Banfield J.F."/>
        </authorList>
    </citation>
    <scope>NUCLEOTIDE SEQUENCE [LARGE SCALE GENOMIC DNA]</scope>
    <source>
        <strain evidence="2">RIFCSPHIGHO2_01_FULL_58_15</strain>
    </source>
</reference>
<comment type="caution">
    <text evidence="1">The sequence shown here is derived from an EMBL/GenBank/DDBJ whole genome shotgun (WGS) entry which is preliminary data.</text>
</comment>